<dbReference type="GO" id="GO:0016887">
    <property type="term" value="F:ATP hydrolysis activity"/>
    <property type="evidence" value="ECO:0007669"/>
    <property type="project" value="RHEA"/>
</dbReference>
<evidence type="ECO:0000313" key="12">
    <source>
        <dbReference type="Proteomes" id="UP000198697"/>
    </source>
</evidence>
<dbReference type="PROSITE" id="PS51198">
    <property type="entry name" value="UVRD_HELICASE_ATP_BIND"/>
    <property type="match status" value="1"/>
</dbReference>
<reference evidence="12" key="1">
    <citation type="submission" date="2016-10" db="EMBL/GenBank/DDBJ databases">
        <authorList>
            <person name="Varghese N."/>
            <person name="Submissions S."/>
        </authorList>
    </citation>
    <scope>NUCLEOTIDE SEQUENCE [LARGE SCALE GENOMIC DNA]</scope>
    <source>
        <strain evidence="12">DSM 15310</strain>
    </source>
</reference>
<evidence type="ECO:0000256" key="1">
    <source>
        <dbReference type="ARBA" id="ARBA00022741"/>
    </source>
</evidence>
<evidence type="ECO:0000256" key="7">
    <source>
        <dbReference type="ARBA" id="ARBA00034808"/>
    </source>
</evidence>
<keyword evidence="12" id="KW-1185">Reference proteome</keyword>
<dbReference type="PANTHER" id="PTHR11070">
    <property type="entry name" value="UVRD / RECB / PCRA DNA HELICASE FAMILY MEMBER"/>
    <property type="match status" value="1"/>
</dbReference>
<dbReference type="InterPro" id="IPR027417">
    <property type="entry name" value="P-loop_NTPase"/>
</dbReference>
<keyword evidence="2 9" id="KW-0378">Hydrolase</keyword>
<dbReference type="STRING" id="82805.SAMN04487998_3446"/>
<proteinExistence type="predicted"/>
<comment type="catalytic activity">
    <reaction evidence="8">
        <text>ATP + H2O = ADP + phosphate + H(+)</text>
        <dbReference type="Rhea" id="RHEA:13065"/>
        <dbReference type="ChEBI" id="CHEBI:15377"/>
        <dbReference type="ChEBI" id="CHEBI:15378"/>
        <dbReference type="ChEBI" id="CHEBI:30616"/>
        <dbReference type="ChEBI" id="CHEBI:43474"/>
        <dbReference type="ChEBI" id="CHEBI:456216"/>
        <dbReference type="EC" id="5.6.2.4"/>
    </reaction>
</comment>
<comment type="catalytic activity">
    <reaction evidence="6">
        <text>Couples ATP hydrolysis with the unwinding of duplex DNA by translocating in the 3'-5' direction.</text>
        <dbReference type="EC" id="5.6.2.4"/>
    </reaction>
</comment>
<name>A0A1I0IS60_9BACT</name>
<keyword evidence="3 9" id="KW-0347">Helicase</keyword>
<evidence type="ECO:0000256" key="4">
    <source>
        <dbReference type="ARBA" id="ARBA00022840"/>
    </source>
</evidence>
<dbReference type="Pfam" id="PF13361">
    <property type="entry name" value="UvrD_C"/>
    <property type="match status" value="1"/>
</dbReference>
<protein>
    <recommendedName>
        <fullName evidence="7">DNA 3'-5' helicase</fullName>
        <ecNumber evidence="7">5.6.2.4</ecNumber>
    </recommendedName>
</protein>
<gene>
    <name evidence="11" type="ORF">SAMN04487998_3446</name>
</gene>
<dbReference type="GO" id="GO:0000725">
    <property type="term" value="P:recombinational repair"/>
    <property type="evidence" value="ECO:0007669"/>
    <property type="project" value="TreeGrafter"/>
</dbReference>
<sequence>MLYIGCGALLLLFSYLLYRQITVANRRRELTTRLRMRLEEIKQAESAFNSQTHDAAGYFAQYTLRTWKQRYDQLFADINGVPYQATDLSSLEKATIQSFLDYHQRGEELRLAYNTAFIPAELERFDHLFSHIEGRSLDVQQRTAIVSDEDNSLVVAGAGSGKTTTIVGKVKYVLERYRTSPDNILLISFTNKSASTLAERIGIEGMKPKTFHKFGKDIICAVDGRQPSLYDEQQFGSFITSVFQQLAKDPAYAKKVTTYFLRYLKPVKAWGDFPDQGAYIQHLKDNNFRSYKSIERSVNGKVTYKQEVVKSVEECRIANFLLFHGVEYQYEAPYEHATASSQHAQWKPDFTIQQDDKTVYLEHFGVDREGNVPHFFAKKGQSVAEAGARYRSKMEWARQTSQAHGTTLVESYSYEMDENVLFVNLRDNLTQQGIVLHLKTPIEMWNIISDAAADEVTSFTSLLQTFITLMKSNDFSIEDIRRQNAHISDEPQQQRNLRFVELVAPIYERYQQELAKRQELDFSDLINRATEHIKSGKYRQAFDYIIIDEFQDISQSRYRLIQALKNQNPHCKLFCVGDDWQSIYRFAGSDMSLFKHFPRYFGHTVKSKIETTYRFHEPLIQHSSTFITQNPNQVQKTLKSGSTGKSTDYRIVYNPSEEQDNTGVLQQILDELIVNVPGIDQKELLLLGRYSFDLKRIKNTNRTFTVDSSGALSYAYQDEQGNRATLHLQFLTVHKSKGLEADIVILLNCNSGKLGFPSEMSDDPVLGLVLSEADQFENGEERRLFYVALTRAKEQVILVTDSAFKSKFITELEAKIENVALKKCPVCISADMVKRSGTSNGKQWAFYGCSNYAYGCEYREWIR</sequence>
<dbReference type="GO" id="GO:0043138">
    <property type="term" value="F:3'-5' DNA helicase activity"/>
    <property type="evidence" value="ECO:0007669"/>
    <property type="project" value="UniProtKB-EC"/>
</dbReference>
<evidence type="ECO:0000259" key="10">
    <source>
        <dbReference type="PROSITE" id="PS51198"/>
    </source>
</evidence>
<evidence type="ECO:0000256" key="3">
    <source>
        <dbReference type="ARBA" id="ARBA00022806"/>
    </source>
</evidence>
<dbReference type="Proteomes" id="UP000198697">
    <property type="component" value="Unassembled WGS sequence"/>
</dbReference>
<evidence type="ECO:0000256" key="8">
    <source>
        <dbReference type="ARBA" id="ARBA00048988"/>
    </source>
</evidence>
<evidence type="ECO:0000313" key="11">
    <source>
        <dbReference type="EMBL" id="SET99348.1"/>
    </source>
</evidence>
<keyword evidence="4 9" id="KW-0067">ATP-binding</keyword>
<dbReference type="EMBL" id="FOHS01000005">
    <property type="protein sequence ID" value="SET99348.1"/>
    <property type="molecule type" value="Genomic_DNA"/>
</dbReference>
<dbReference type="InterPro" id="IPR014016">
    <property type="entry name" value="UvrD-like_ATP-bd"/>
</dbReference>
<accession>A0A1I0IS60</accession>
<dbReference type="OrthoDB" id="9809039at2"/>
<feature type="binding site" evidence="9">
    <location>
        <begin position="156"/>
        <end position="163"/>
    </location>
    <ligand>
        <name>ATP</name>
        <dbReference type="ChEBI" id="CHEBI:30616"/>
    </ligand>
</feature>
<dbReference type="SUPFAM" id="SSF52540">
    <property type="entry name" value="P-loop containing nucleoside triphosphate hydrolases"/>
    <property type="match status" value="1"/>
</dbReference>
<dbReference type="GO" id="GO:0005829">
    <property type="term" value="C:cytosol"/>
    <property type="evidence" value="ECO:0007669"/>
    <property type="project" value="TreeGrafter"/>
</dbReference>
<dbReference type="RefSeq" id="WP_092773855.1">
    <property type="nucleotide sequence ID" value="NZ_FOHS01000005.1"/>
</dbReference>
<dbReference type="GO" id="GO:0005524">
    <property type="term" value="F:ATP binding"/>
    <property type="evidence" value="ECO:0007669"/>
    <property type="project" value="UniProtKB-UniRule"/>
</dbReference>
<dbReference type="EC" id="5.6.2.4" evidence="7"/>
<dbReference type="PANTHER" id="PTHR11070:SF63">
    <property type="entry name" value="DNA HELICASE IV"/>
    <property type="match status" value="1"/>
</dbReference>
<dbReference type="InterPro" id="IPR000212">
    <property type="entry name" value="DNA_helicase_UvrD/REP"/>
</dbReference>
<keyword evidence="5" id="KW-0413">Isomerase</keyword>
<evidence type="ECO:0000256" key="6">
    <source>
        <dbReference type="ARBA" id="ARBA00034617"/>
    </source>
</evidence>
<organism evidence="11 12">
    <name type="scientific">Hymenobacter actinosclerus</name>
    <dbReference type="NCBI Taxonomy" id="82805"/>
    <lineage>
        <taxon>Bacteria</taxon>
        <taxon>Pseudomonadati</taxon>
        <taxon>Bacteroidota</taxon>
        <taxon>Cytophagia</taxon>
        <taxon>Cytophagales</taxon>
        <taxon>Hymenobacteraceae</taxon>
        <taxon>Hymenobacter</taxon>
    </lineage>
</organism>
<evidence type="ECO:0000256" key="9">
    <source>
        <dbReference type="PROSITE-ProRule" id="PRU00560"/>
    </source>
</evidence>
<evidence type="ECO:0000256" key="5">
    <source>
        <dbReference type="ARBA" id="ARBA00023235"/>
    </source>
</evidence>
<dbReference type="Gene3D" id="3.40.50.300">
    <property type="entry name" value="P-loop containing nucleotide triphosphate hydrolases"/>
    <property type="match status" value="3"/>
</dbReference>
<dbReference type="AlphaFoldDB" id="A0A1I0IS60"/>
<feature type="domain" description="UvrD-like helicase ATP-binding" evidence="10">
    <location>
        <begin position="135"/>
        <end position="616"/>
    </location>
</feature>
<keyword evidence="1 9" id="KW-0547">Nucleotide-binding</keyword>
<dbReference type="CDD" id="cd18807">
    <property type="entry name" value="SF1_C_UvrD"/>
    <property type="match status" value="1"/>
</dbReference>
<dbReference type="Pfam" id="PF00580">
    <property type="entry name" value="UvrD-helicase"/>
    <property type="match status" value="1"/>
</dbReference>
<dbReference type="InterPro" id="IPR014017">
    <property type="entry name" value="DNA_helicase_UvrD-like_C"/>
</dbReference>
<dbReference type="GO" id="GO:0003677">
    <property type="term" value="F:DNA binding"/>
    <property type="evidence" value="ECO:0007669"/>
    <property type="project" value="InterPro"/>
</dbReference>
<evidence type="ECO:0000256" key="2">
    <source>
        <dbReference type="ARBA" id="ARBA00022801"/>
    </source>
</evidence>